<dbReference type="InterPro" id="IPR015943">
    <property type="entry name" value="WD40/YVTN_repeat-like_dom_sf"/>
</dbReference>
<dbReference type="InterPro" id="IPR001680">
    <property type="entry name" value="WD40_rpt"/>
</dbReference>
<dbReference type="Pfam" id="PF23869">
    <property type="entry name" value="Beta-prop_WDR75_1st"/>
    <property type="match status" value="1"/>
</dbReference>
<dbReference type="GO" id="GO:0032040">
    <property type="term" value="C:small-subunit processome"/>
    <property type="evidence" value="ECO:0007669"/>
    <property type="project" value="InterPro"/>
</dbReference>
<protein>
    <submittedName>
        <fullName evidence="9">Predicted protein</fullName>
    </submittedName>
</protein>
<gene>
    <name evidence="9" type="ORF">MICPUCDRAFT_64798</name>
</gene>
<dbReference type="KEGG" id="mpp:MICPUCDRAFT_64798"/>
<name>C1ML38_MICPC</name>
<evidence type="ECO:0000256" key="1">
    <source>
        <dbReference type="ARBA" id="ARBA00004604"/>
    </source>
</evidence>
<organism evidence="10">
    <name type="scientific">Micromonas pusilla (strain CCMP1545)</name>
    <name type="common">Picoplanktonic green alga</name>
    <dbReference type="NCBI Taxonomy" id="564608"/>
    <lineage>
        <taxon>Eukaryota</taxon>
        <taxon>Viridiplantae</taxon>
        <taxon>Chlorophyta</taxon>
        <taxon>Mamiellophyceae</taxon>
        <taxon>Mamiellales</taxon>
        <taxon>Mamiellaceae</taxon>
        <taxon>Micromonas</taxon>
    </lineage>
</organism>
<evidence type="ECO:0000256" key="7">
    <source>
        <dbReference type="ARBA" id="ARBA00023242"/>
    </source>
</evidence>
<keyword evidence="7" id="KW-0539">Nucleus</keyword>
<dbReference type="InterPro" id="IPR011044">
    <property type="entry name" value="Quino_amine_DH_bsu"/>
</dbReference>
<feature type="repeat" description="WD" evidence="8">
    <location>
        <begin position="171"/>
        <end position="202"/>
    </location>
</feature>
<reference evidence="9 10" key="1">
    <citation type="journal article" date="2009" name="Science">
        <title>Green evolution and dynamic adaptations revealed by genomes of the marine picoeukaryotes Micromonas.</title>
        <authorList>
            <person name="Worden A.Z."/>
            <person name="Lee J.H."/>
            <person name="Mock T."/>
            <person name="Rouze P."/>
            <person name="Simmons M.P."/>
            <person name="Aerts A.L."/>
            <person name="Allen A.E."/>
            <person name="Cuvelier M.L."/>
            <person name="Derelle E."/>
            <person name="Everett M.V."/>
            <person name="Foulon E."/>
            <person name="Grimwood J."/>
            <person name="Gundlach H."/>
            <person name="Henrissat B."/>
            <person name="Napoli C."/>
            <person name="McDonald S.M."/>
            <person name="Parker M.S."/>
            <person name="Rombauts S."/>
            <person name="Salamov A."/>
            <person name="Von Dassow P."/>
            <person name="Badger J.H."/>
            <person name="Coutinho P.M."/>
            <person name="Demir E."/>
            <person name="Dubchak I."/>
            <person name="Gentemann C."/>
            <person name="Eikrem W."/>
            <person name="Gready J.E."/>
            <person name="John U."/>
            <person name="Lanier W."/>
            <person name="Lindquist E.A."/>
            <person name="Lucas S."/>
            <person name="Mayer K.F."/>
            <person name="Moreau H."/>
            <person name="Not F."/>
            <person name="Otillar R."/>
            <person name="Panaud O."/>
            <person name="Pangilinan J."/>
            <person name="Paulsen I."/>
            <person name="Piegu B."/>
            <person name="Poliakov A."/>
            <person name="Robbens S."/>
            <person name="Schmutz J."/>
            <person name="Toulza E."/>
            <person name="Wyss T."/>
            <person name="Zelensky A."/>
            <person name="Zhou K."/>
            <person name="Armbrust E.V."/>
            <person name="Bhattacharya D."/>
            <person name="Goodenough U.W."/>
            <person name="Van de Peer Y."/>
            <person name="Grigoriev I.V."/>
        </authorList>
    </citation>
    <scope>NUCLEOTIDE SEQUENCE [LARGE SCALE GENOMIC DNA]</scope>
    <source>
        <strain evidence="9 10">CCMP1545</strain>
    </source>
</reference>
<keyword evidence="10" id="KW-1185">Reference proteome</keyword>
<keyword evidence="4 8" id="KW-0853">WD repeat</keyword>
<dbReference type="PANTHER" id="PTHR44215">
    <property type="entry name" value="WD REPEAT-CONTAINING PROTEIN 75"/>
    <property type="match status" value="1"/>
</dbReference>
<comment type="subcellular location">
    <subcellularLocation>
        <location evidence="1">Nucleus</location>
        <location evidence="1">Nucleolus</location>
    </subcellularLocation>
</comment>
<dbReference type="OMA" id="WERRENI"/>
<dbReference type="Pfam" id="PF00400">
    <property type="entry name" value="WD40"/>
    <property type="match status" value="3"/>
</dbReference>
<dbReference type="SUPFAM" id="SSF50969">
    <property type="entry name" value="YVTN repeat-like/Quinoprotein amine dehydrogenase"/>
    <property type="match status" value="1"/>
</dbReference>
<accession>C1ML38</accession>
<dbReference type="PROSITE" id="PS50294">
    <property type="entry name" value="WD_REPEATS_REGION"/>
    <property type="match status" value="2"/>
</dbReference>
<dbReference type="RefSeq" id="XP_003056106.1">
    <property type="nucleotide sequence ID" value="XM_003056060.1"/>
</dbReference>
<dbReference type="eggNOG" id="KOG1963">
    <property type="taxonomic scope" value="Eukaryota"/>
</dbReference>
<dbReference type="Proteomes" id="UP000001876">
    <property type="component" value="Unassembled WGS sequence"/>
</dbReference>
<evidence type="ECO:0000256" key="8">
    <source>
        <dbReference type="PROSITE-ProRule" id="PRU00221"/>
    </source>
</evidence>
<dbReference type="SMART" id="SM00320">
    <property type="entry name" value="WD40"/>
    <property type="match status" value="7"/>
</dbReference>
<evidence type="ECO:0000256" key="3">
    <source>
        <dbReference type="ARBA" id="ARBA00022552"/>
    </source>
</evidence>
<dbReference type="PANTHER" id="PTHR44215:SF1">
    <property type="entry name" value="WD REPEAT-CONTAINING PROTEIN 75"/>
    <property type="match status" value="1"/>
</dbReference>
<dbReference type="PROSITE" id="PS50082">
    <property type="entry name" value="WD_REPEATS_2"/>
    <property type="match status" value="3"/>
</dbReference>
<evidence type="ECO:0000313" key="10">
    <source>
        <dbReference type="Proteomes" id="UP000001876"/>
    </source>
</evidence>
<feature type="non-terminal residue" evidence="9">
    <location>
        <position position="627"/>
    </location>
</feature>
<evidence type="ECO:0000256" key="6">
    <source>
        <dbReference type="ARBA" id="ARBA00023163"/>
    </source>
</evidence>
<keyword evidence="3" id="KW-0698">rRNA processing</keyword>
<sequence>MYLCSDDEVRTFCPNTGSTLNVKFIGHEAEITAIAFDPTHSRRLTLLTSSQDCTLRSWDALNGTQLKVFTAPGSILSMIAPAGKSLQGLDTIYFSCWQRKSNIHRTEGGRILAFSMSKFNISDHLAKTGIPPKLVGSPLGNLVGAFERHSINVWSLEYKEGLGSRTRHIVRLHHSKPITVIAFSESEDTLAAGDTTGRITLWRGFSKPSSAHINWPCRSNFPSHFADRKLSDKNIAGDRVGSVGKGKLFESSLSCSALHWHAASVTCLSFASDGAHLLSGGFESVLVIWQLNEDRRSYIPQIGAPLNFILQFPGDFTRVAVGCADNSVRIISLATLTTEVKIVGIRPAALCTQHVTSYPIISTVSTVNSNSVKVLSSGPQFAELVVASKAVSVFERRPFPSISFHPDSRTICFATMGTQIQLYKYTDEHESATLHVAPQNVVNGAGGSDDPPEQYISVAEFNTDGSVLATIDRRYDMKSTNANSGRHGDQHNGEEALSLETLRIWEWHRSEVESDKVDKIVRALEGEFVCVSTFESPHAKSVTSLQIRGVLNKGSLMACSVSLDGVVKIWIPSCQAYGARSLGSKSWICRSTVAHQGFPSPALLTVNFSQDESLLATSGMHIVLWDP</sequence>
<dbReference type="GO" id="GO:0003723">
    <property type="term" value="F:RNA binding"/>
    <property type="evidence" value="ECO:0007669"/>
    <property type="project" value="InterPro"/>
</dbReference>
<keyword evidence="2" id="KW-0690">Ribosome biogenesis</keyword>
<dbReference type="OrthoDB" id="498846at2759"/>
<dbReference type="SUPFAM" id="SSF50978">
    <property type="entry name" value="WD40 repeat-like"/>
    <property type="match status" value="2"/>
</dbReference>
<feature type="repeat" description="WD" evidence="8">
    <location>
        <begin position="24"/>
        <end position="68"/>
    </location>
</feature>
<dbReference type="GO" id="GO:0045943">
    <property type="term" value="P:positive regulation of transcription by RNA polymerase I"/>
    <property type="evidence" value="ECO:0007669"/>
    <property type="project" value="InterPro"/>
</dbReference>
<evidence type="ECO:0000313" key="9">
    <source>
        <dbReference type="EMBL" id="EEH59482.1"/>
    </source>
</evidence>
<keyword evidence="5" id="KW-0677">Repeat</keyword>
<dbReference type="Gene3D" id="2.130.10.10">
    <property type="entry name" value="YVTN repeat-like/Quinoprotein amine dehydrogenase"/>
    <property type="match status" value="4"/>
</dbReference>
<dbReference type="InterPro" id="IPR036322">
    <property type="entry name" value="WD40_repeat_dom_sf"/>
</dbReference>
<keyword evidence="6" id="KW-0804">Transcription</keyword>
<feature type="repeat" description="WD" evidence="8">
    <location>
        <begin position="258"/>
        <end position="299"/>
    </location>
</feature>
<proteinExistence type="predicted"/>
<evidence type="ECO:0000256" key="5">
    <source>
        <dbReference type="ARBA" id="ARBA00022737"/>
    </source>
</evidence>
<dbReference type="STRING" id="564608.C1ML38"/>
<evidence type="ECO:0000256" key="4">
    <source>
        <dbReference type="ARBA" id="ARBA00022574"/>
    </source>
</evidence>
<dbReference type="AlphaFoldDB" id="C1ML38"/>
<dbReference type="GO" id="GO:0006364">
    <property type="term" value="P:rRNA processing"/>
    <property type="evidence" value="ECO:0007669"/>
    <property type="project" value="UniProtKB-KW"/>
</dbReference>
<dbReference type="EMBL" id="GG663736">
    <property type="protein sequence ID" value="EEH59482.1"/>
    <property type="molecule type" value="Genomic_DNA"/>
</dbReference>
<dbReference type="GeneID" id="9681555"/>
<evidence type="ECO:0000256" key="2">
    <source>
        <dbReference type="ARBA" id="ARBA00022517"/>
    </source>
</evidence>
<dbReference type="GO" id="GO:2000234">
    <property type="term" value="P:positive regulation of rRNA processing"/>
    <property type="evidence" value="ECO:0007669"/>
    <property type="project" value="TreeGrafter"/>
</dbReference>
<dbReference type="InterPro" id="IPR053826">
    <property type="entry name" value="WDR75"/>
</dbReference>